<evidence type="ECO:0000313" key="2">
    <source>
        <dbReference type="EMBL" id="MBS1010016.1"/>
    </source>
</evidence>
<sequence>MSCIKRSGDTMKKGLKGIVLAAASLGVFAMASSTTANAASKTTLPKSYRGTWYIYGGSDTEDRVTAYAVAKLNLTNKKMGYKVYTTTKKQLTSLKWQLSAAFPTIYNKKVNNKKKVTYRVKARIDDSETLMTLGKTKVNVKVLGKKVTALRLRADGTNVYAFRKPLRTHALSDITY</sequence>
<dbReference type="AlphaFoldDB" id="A0AA41ENR2"/>
<dbReference type="EMBL" id="JAERKF010000004">
    <property type="protein sequence ID" value="MBS1010016.1"/>
    <property type="molecule type" value="Genomic_DNA"/>
</dbReference>
<accession>A0AA41ENR2</accession>
<evidence type="ECO:0000313" key="3">
    <source>
        <dbReference type="Proteomes" id="UP000676478"/>
    </source>
</evidence>
<comment type="caution">
    <text evidence="2">The sequence shown here is derived from an EMBL/GenBank/DDBJ whole genome shotgun (WGS) entry which is preliminary data.</text>
</comment>
<gene>
    <name evidence="2" type="ORF">JK167_04085</name>
</gene>
<protein>
    <submittedName>
        <fullName evidence="2">Uncharacterized protein</fullName>
    </submittedName>
</protein>
<feature type="chain" id="PRO_5041315957" evidence="1">
    <location>
        <begin position="39"/>
        <end position="176"/>
    </location>
</feature>
<proteinExistence type="predicted"/>
<reference evidence="2" key="2">
    <citation type="submission" date="2022-09" db="EMBL/GenBank/DDBJ databases">
        <title>Genome-inferred correspondence between phylogeny and metabolic traits in the wild Drosophila gut microbiome.</title>
        <authorList>
            <person name="Bueno E."/>
            <person name="Blow F."/>
            <person name="Douglas A.E."/>
        </authorList>
    </citation>
    <scope>NUCLEOTIDE SEQUENCE</scope>
    <source>
        <strain evidence="2">Dm-2019-70</strain>
    </source>
</reference>
<name>A0AA41ENR2_LEVBR</name>
<feature type="signal peptide" evidence="1">
    <location>
        <begin position="1"/>
        <end position="38"/>
    </location>
</feature>
<evidence type="ECO:0000256" key="1">
    <source>
        <dbReference type="SAM" id="SignalP"/>
    </source>
</evidence>
<organism evidence="2 3">
    <name type="scientific">Levilactobacillus brevis</name>
    <name type="common">Lactobacillus brevis</name>
    <dbReference type="NCBI Taxonomy" id="1580"/>
    <lineage>
        <taxon>Bacteria</taxon>
        <taxon>Bacillati</taxon>
        <taxon>Bacillota</taxon>
        <taxon>Bacilli</taxon>
        <taxon>Lactobacillales</taxon>
        <taxon>Lactobacillaceae</taxon>
        <taxon>Levilactobacillus</taxon>
    </lineage>
</organism>
<reference evidence="2" key="1">
    <citation type="submission" date="2020-12" db="EMBL/GenBank/DDBJ databases">
        <authorList>
            <person name="Mcmullen J.G."/>
        </authorList>
    </citation>
    <scope>NUCLEOTIDE SEQUENCE</scope>
    <source>
        <strain evidence="2">Dm-2019-70</strain>
    </source>
</reference>
<dbReference type="Proteomes" id="UP000676478">
    <property type="component" value="Unassembled WGS sequence"/>
</dbReference>
<keyword evidence="1" id="KW-0732">Signal</keyword>